<keyword evidence="3" id="KW-0456">Lyase</keyword>
<dbReference type="EMBL" id="LK023313">
    <property type="protein sequence ID" value="CDS03694.1"/>
    <property type="molecule type" value="Genomic_DNA"/>
</dbReference>
<dbReference type="Gene3D" id="2.10.50.10">
    <property type="entry name" value="Tumor Necrosis Factor Receptor, subunit A, domain 2"/>
    <property type="match status" value="1"/>
</dbReference>
<evidence type="ECO:0000256" key="3">
    <source>
        <dbReference type="ARBA" id="ARBA00023239"/>
    </source>
</evidence>
<feature type="region of interest" description="Disordered" evidence="6">
    <location>
        <begin position="791"/>
        <end position="924"/>
    </location>
</feature>
<dbReference type="SUPFAM" id="SSF53822">
    <property type="entry name" value="Periplasmic binding protein-like I"/>
    <property type="match status" value="2"/>
</dbReference>
<evidence type="ECO:0000256" key="5">
    <source>
        <dbReference type="SAM" id="Coils"/>
    </source>
</evidence>
<feature type="compositionally biased region" description="Polar residues" evidence="6">
    <location>
        <begin position="909"/>
        <end position="923"/>
    </location>
</feature>
<dbReference type="OrthoDB" id="60033at2759"/>
<evidence type="ECO:0000256" key="6">
    <source>
        <dbReference type="SAM" id="MobiDB-lite"/>
    </source>
</evidence>
<dbReference type="GO" id="GO:0005524">
    <property type="term" value="F:ATP binding"/>
    <property type="evidence" value="ECO:0007669"/>
    <property type="project" value="InterPro"/>
</dbReference>
<dbReference type="EC" id="4.6.1.2" evidence="1"/>
<feature type="transmembrane region" description="Helical" evidence="7">
    <location>
        <begin position="737"/>
        <end position="760"/>
    </location>
</feature>
<dbReference type="InterPro" id="IPR009030">
    <property type="entry name" value="Growth_fac_rcpt_cys_sf"/>
</dbReference>
<organism evidence="10">
    <name type="scientific">Lichtheimia ramosa</name>
    <dbReference type="NCBI Taxonomy" id="688394"/>
    <lineage>
        <taxon>Eukaryota</taxon>
        <taxon>Fungi</taxon>
        <taxon>Fungi incertae sedis</taxon>
        <taxon>Mucoromycota</taxon>
        <taxon>Mucoromycotina</taxon>
        <taxon>Mucoromycetes</taxon>
        <taxon>Mucorales</taxon>
        <taxon>Lichtheimiaceae</taxon>
        <taxon>Lichtheimia</taxon>
    </lineage>
</organism>
<dbReference type="PANTHER" id="PTHR11920">
    <property type="entry name" value="GUANYLYL CYCLASE"/>
    <property type="match status" value="1"/>
</dbReference>
<keyword evidence="7" id="KW-1133">Transmembrane helix</keyword>
<dbReference type="InterPro" id="IPR025997">
    <property type="entry name" value="SBP_2_dom"/>
</dbReference>
<keyword evidence="8" id="KW-0732">Signal</keyword>
<keyword evidence="4" id="KW-0141">cGMP biosynthesis</keyword>
<feature type="compositionally biased region" description="Low complexity" evidence="6">
    <location>
        <begin position="793"/>
        <end position="817"/>
    </location>
</feature>
<evidence type="ECO:0000256" key="7">
    <source>
        <dbReference type="SAM" id="Phobius"/>
    </source>
</evidence>
<keyword evidence="7" id="KW-0812">Transmembrane</keyword>
<evidence type="ECO:0000313" key="10">
    <source>
        <dbReference type="EMBL" id="CDS03694.1"/>
    </source>
</evidence>
<dbReference type="GO" id="GO:0004016">
    <property type="term" value="F:adenylate cyclase activity"/>
    <property type="evidence" value="ECO:0007669"/>
    <property type="project" value="TreeGrafter"/>
</dbReference>
<dbReference type="GO" id="GO:0005886">
    <property type="term" value="C:plasma membrane"/>
    <property type="evidence" value="ECO:0007669"/>
    <property type="project" value="TreeGrafter"/>
</dbReference>
<evidence type="ECO:0000256" key="8">
    <source>
        <dbReference type="SAM" id="SignalP"/>
    </source>
</evidence>
<dbReference type="Pfam" id="PF00069">
    <property type="entry name" value="Pkinase"/>
    <property type="match status" value="1"/>
</dbReference>
<reference evidence="10" key="1">
    <citation type="journal article" date="2014" name="Genome Announc.">
        <title>De novo whole-genome sequence and genome annotation of Lichtheimia ramosa.</title>
        <authorList>
            <person name="Linde J."/>
            <person name="Schwartze V."/>
            <person name="Binder U."/>
            <person name="Lass-Florl C."/>
            <person name="Voigt K."/>
            <person name="Horn F."/>
        </authorList>
    </citation>
    <scope>NUCLEOTIDE SEQUENCE</scope>
    <source>
        <strain evidence="10">JMRC FSU:6197</strain>
    </source>
</reference>
<feature type="compositionally biased region" description="Basic and acidic residues" evidence="6">
    <location>
        <begin position="884"/>
        <end position="908"/>
    </location>
</feature>
<dbReference type="AlphaFoldDB" id="A0A077WAU3"/>
<accession>A0A077WAU3</accession>
<dbReference type="Gene3D" id="1.10.510.10">
    <property type="entry name" value="Transferase(Phosphotransferase) domain 1"/>
    <property type="match status" value="1"/>
</dbReference>
<dbReference type="GO" id="GO:0001653">
    <property type="term" value="F:peptide receptor activity"/>
    <property type="evidence" value="ECO:0007669"/>
    <property type="project" value="TreeGrafter"/>
</dbReference>
<dbReference type="InterPro" id="IPR050401">
    <property type="entry name" value="Cyclic_nucleotide_synthase"/>
</dbReference>
<name>A0A077WAU3_9FUNG</name>
<feature type="signal peptide" evidence="8">
    <location>
        <begin position="1"/>
        <end position="21"/>
    </location>
</feature>
<evidence type="ECO:0000256" key="1">
    <source>
        <dbReference type="ARBA" id="ARBA00012202"/>
    </source>
</evidence>
<dbReference type="Pfam" id="PF13407">
    <property type="entry name" value="Peripla_BP_4"/>
    <property type="match status" value="1"/>
</dbReference>
<gene>
    <name evidence="10" type="ORF">LRAMOSA01095</name>
</gene>
<dbReference type="GO" id="GO:0007168">
    <property type="term" value="P:receptor guanylyl cyclase signaling pathway"/>
    <property type="evidence" value="ECO:0007669"/>
    <property type="project" value="TreeGrafter"/>
</dbReference>
<feature type="chain" id="PRO_5001726027" description="guanylate cyclase" evidence="8">
    <location>
        <begin position="22"/>
        <end position="1275"/>
    </location>
</feature>
<dbReference type="Gene3D" id="3.40.50.2300">
    <property type="match status" value="3"/>
</dbReference>
<evidence type="ECO:0000256" key="2">
    <source>
        <dbReference type="ARBA" id="ARBA00022741"/>
    </source>
</evidence>
<keyword evidence="5" id="KW-0175">Coiled coil</keyword>
<dbReference type="PROSITE" id="PS50011">
    <property type="entry name" value="PROTEIN_KINASE_DOM"/>
    <property type="match status" value="1"/>
</dbReference>
<dbReference type="GO" id="GO:0004672">
    <property type="term" value="F:protein kinase activity"/>
    <property type="evidence" value="ECO:0007669"/>
    <property type="project" value="InterPro"/>
</dbReference>
<dbReference type="SUPFAM" id="SSF56112">
    <property type="entry name" value="Protein kinase-like (PK-like)"/>
    <property type="match status" value="1"/>
</dbReference>
<dbReference type="SUPFAM" id="SSF57184">
    <property type="entry name" value="Growth factor receptor domain"/>
    <property type="match status" value="1"/>
</dbReference>
<dbReference type="Pfam" id="PF07714">
    <property type="entry name" value="PK_Tyr_Ser-Thr"/>
    <property type="match status" value="1"/>
</dbReference>
<sequence length="1275" mass="143495">MHWILLCFITLLLSLTPSSFADITNNGIPNCTVPSGNAVNLNPVAAQDQLRFAVIAHYSILSTFFHSPEQAARDAAAIVNVDIEWQRHVINTGETMAEDIRDAVDRNVNALIVTIPDDAVYQAVQYAMSKNVPVIVFNSGLRYAQQLGLTRVMQDDYEAGRMLALELYNRHYSQPLCVHVSTQNDLDLPVINYRIEGITSVFNSTPTLMRAYKNDNRDEAIQKIRQALQSNQYDSIIAMGGAPTTDLMTAAMLGLDPQQKRLGIGFFDLGSNNRTEIFQKWPDVFGISQLPYIQGALPVFLMHLRVLTGYDPYVNRTIPTGPNLITKDNVEKLAAYDGSRFLTTPDGGNTTIGAVIPDVQGDTYQSNIIAGMTELARRLGWKVQLSREDGIYGYPDSLMRHVKQFADAGVNGIVLQSSDRSVVDYARNVSQQHSMPLTIFGTFYENPVAGIVNETTSMVNSLSYNTTRLTRSIAQVMVQDDLKTPVCFQTHTRVLNDFFCEQLYHTYQMILNNASSLPSKDTFIHSLNLTTSTTMEVEFEAINATLRAKNYVPDAYITLSEYIFNVMDYSILRGMMENDSAIYIADSLLDQKDAFLHGRATRIWHLNMYAMGYLAILDILLAGSSQYRPWRVVPLDAPIADTICPAGTYYYQAANFPYCFDANHSSIIPGMQCLLCESNTYNDVPNQASCMPCPMGQFSMQGATECKSCDGDPDADDNTYCVAYKLEQQQQARKRNIAVFVPLSIVIFLVLASLVAWFCWRRHKRHKFIHKQEPENVWLLSYDELMRPSMQHLSSVPSPSLHLSGGGTTTSPSMGPLVASPVRWSTGSDRQFMLPPHGDANTQEQPQRNENRDSLNPNDPALLTAFASSTANDSSEDETIPVPVKERLSEEPKDDNQTGYSKEEDRDYFTTTTTCPQEHSQQPKPLRRTIGFHRNLPVFVKQIGFKRLHIDAIAQHELSLMKIARHPKLVEFIGLCLEPEGTFIVEEYCSKGTLYDVVNNPDIGLTWIFKFSLINDLLEGMEFLHRSKFMFHGCLTSQSCFITGRWELKISDYGLAKVRQSQYDPTLMHTLGKKFPQLSRSHYMLPQHLPASSSHESAHPMIIVPHRENLLWLAPESVVCNGSNVCLTKPSRRADAYSVGLIINEIVSRQPPFKKQLEEISVHDVFEQVEKDGLLPEMAPSDTDEYSAKMNMIIAECLRRDPIARPSMTTLRNRVKAVDPHLTGSNNVVDNLATLLEQYANDMENLVRQRTANLQQRTLELEEERARTQNLLEGK</sequence>
<feature type="domain" description="Protein kinase" evidence="9">
    <location>
        <begin position="898"/>
        <end position="1222"/>
    </location>
</feature>
<dbReference type="PANTHER" id="PTHR11920:SF501">
    <property type="entry name" value="GUANYLATE CYCLASE 32E"/>
    <property type="match status" value="1"/>
</dbReference>
<protein>
    <recommendedName>
        <fullName evidence="1">guanylate cyclase</fullName>
        <ecNumber evidence="1">4.6.1.2</ecNumber>
    </recommendedName>
</protein>
<dbReference type="InterPro" id="IPR000719">
    <property type="entry name" value="Prot_kinase_dom"/>
</dbReference>
<evidence type="ECO:0000259" key="9">
    <source>
        <dbReference type="PROSITE" id="PS50011"/>
    </source>
</evidence>
<keyword evidence="7" id="KW-0472">Membrane</keyword>
<dbReference type="InterPro" id="IPR011009">
    <property type="entry name" value="Kinase-like_dom_sf"/>
</dbReference>
<evidence type="ECO:0000256" key="4">
    <source>
        <dbReference type="ARBA" id="ARBA00023293"/>
    </source>
</evidence>
<feature type="coiled-coil region" evidence="5">
    <location>
        <begin position="1229"/>
        <end position="1271"/>
    </location>
</feature>
<dbReference type="InterPro" id="IPR001245">
    <property type="entry name" value="Ser-Thr/Tyr_kinase_cat_dom"/>
</dbReference>
<dbReference type="InterPro" id="IPR028082">
    <property type="entry name" value="Peripla_BP_I"/>
</dbReference>
<dbReference type="SMART" id="SM01411">
    <property type="entry name" value="Ephrin_rec_like"/>
    <property type="match status" value="1"/>
</dbReference>
<dbReference type="GO" id="GO:0004383">
    <property type="term" value="F:guanylate cyclase activity"/>
    <property type="evidence" value="ECO:0007669"/>
    <property type="project" value="UniProtKB-EC"/>
</dbReference>
<keyword evidence="2" id="KW-0547">Nucleotide-binding</keyword>
<proteinExistence type="predicted"/>